<keyword evidence="2" id="KW-1185">Reference proteome</keyword>
<sequence length="103" mass="12366">MREFILYIDETECGMYQKGYDLWDNDDYKKSLCAKYTFATYCVKNGKFMGFFASFIQDEDIKIAKNDEFMQEVCEFEVLIHNTFKEKFQGSFIDALKYIKENF</sequence>
<dbReference type="EMBL" id="VWSJ01000012">
    <property type="protein sequence ID" value="MSN96445.1"/>
    <property type="molecule type" value="Genomic_DNA"/>
</dbReference>
<dbReference type="Proteomes" id="UP000476338">
    <property type="component" value="Unassembled WGS sequence"/>
</dbReference>
<dbReference type="AlphaFoldDB" id="A0A6L5WK97"/>
<reference evidence="1 2" key="1">
    <citation type="submission" date="2019-09" db="EMBL/GenBank/DDBJ databases">
        <authorList>
            <person name="Silva M."/>
            <person name="Pereira G."/>
            <person name="Lopes-Da-Costa L."/>
            <person name="Silva E."/>
        </authorList>
    </citation>
    <scope>NUCLEOTIDE SEQUENCE [LARGE SCALE GENOMIC DNA]</scope>
    <source>
        <strain evidence="1 2">FMV-PI01</strain>
    </source>
</reference>
<proteinExistence type="predicted"/>
<reference evidence="1 2" key="2">
    <citation type="submission" date="2020-03" db="EMBL/GenBank/DDBJ databases">
        <title>Campylobacter portucalensis sp. nov., a new species of Campylobacter isolated from the reproductive tract of bulls.</title>
        <authorList>
            <person name="Silva M.F."/>
            <person name="Pereira G."/>
            <person name="Carneiro C."/>
            <person name="Hemphill A."/>
            <person name="Mateus L."/>
            <person name="Lopes-Da-Costa L."/>
            <person name="Silva E."/>
        </authorList>
    </citation>
    <scope>NUCLEOTIDE SEQUENCE [LARGE SCALE GENOMIC DNA]</scope>
    <source>
        <strain evidence="1 2">FMV-PI01</strain>
    </source>
</reference>
<evidence type="ECO:0000313" key="2">
    <source>
        <dbReference type="Proteomes" id="UP000476338"/>
    </source>
</evidence>
<name>A0A6L5WK97_9BACT</name>
<protein>
    <submittedName>
        <fullName evidence="1">Uncharacterized protein</fullName>
    </submittedName>
</protein>
<comment type="caution">
    <text evidence="1">The sequence shown here is derived from an EMBL/GenBank/DDBJ whole genome shotgun (WGS) entry which is preliminary data.</text>
</comment>
<evidence type="ECO:0000313" key="1">
    <source>
        <dbReference type="EMBL" id="MSN96445.1"/>
    </source>
</evidence>
<accession>A0A6L5WK97</accession>
<organism evidence="1 2">
    <name type="scientific">Campylobacter portucalensis</name>
    <dbReference type="NCBI Taxonomy" id="2608384"/>
    <lineage>
        <taxon>Bacteria</taxon>
        <taxon>Pseudomonadati</taxon>
        <taxon>Campylobacterota</taxon>
        <taxon>Epsilonproteobacteria</taxon>
        <taxon>Campylobacterales</taxon>
        <taxon>Campylobacteraceae</taxon>
        <taxon>Campylobacter</taxon>
    </lineage>
</organism>
<gene>
    <name evidence="1" type="ORF">F1B92_04525</name>
</gene>